<dbReference type="AlphaFoldDB" id="A0A7J5DMT3"/>
<sequence>MTLTSAETTGGALLEDHGQRLIKSAVSVGERAAAQALVEEATILARENVQRALGLLDTSSWSEIRWEGLMGRVYGLGLAEEQRAFLGLTLSMVGIGHVPLAAVSDLGERRLAVMLRAVARLAGNNTLAVGTRI</sequence>
<name>A0A7J5DMT3_9ACTN</name>
<protein>
    <submittedName>
        <fullName evidence="1">Uncharacterized protein</fullName>
    </submittedName>
</protein>
<gene>
    <name evidence="1" type="ORF">F8144_02820</name>
</gene>
<accession>A0A7J5DMT3</accession>
<organism evidence="1 2">
    <name type="scientific">Streptomyces triticiradicis</name>
    <dbReference type="NCBI Taxonomy" id="2651189"/>
    <lineage>
        <taxon>Bacteria</taxon>
        <taxon>Bacillati</taxon>
        <taxon>Actinomycetota</taxon>
        <taxon>Actinomycetes</taxon>
        <taxon>Kitasatosporales</taxon>
        <taxon>Streptomycetaceae</taxon>
        <taxon>Streptomyces</taxon>
    </lineage>
</organism>
<evidence type="ECO:0000313" key="1">
    <source>
        <dbReference type="EMBL" id="KAB1990027.1"/>
    </source>
</evidence>
<reference evidence="1 2" key="1">
    <citation type="submission" date="2019-09" db="EMBL/GenBank/DDBJ databases">
        <title>Isolation and identification of active actinomycetes.</title>
        <authorList>
            <person name="Yu Z."/>
            <person name="Han C."/>
            <person name="Yu B."/>
        </authorList>
    </citation>
    <scope>NUCLEOTIDE SEQUENCE [LARGE SCALE GENOMIC DNA]</scope>
    <source>
        <strain evidence="1 2">NEAU-H2</strain>
    </source>
</reference>
<proteinExistence type="predicted"/>
<dbReference type="Proteomes" id="UP000442990">
    <property type="component" value="Unassembled WGS sequence"/>
</dbReference>
<evidence type="ECO:0000313" key="2">
    <source>
        <dbReference type="Proteomes" id="UP000442990"/>
    </source>
</evidence>
<keyword evidence="2" id="KW-1185">Reference proteome</keyword>
<comment type="caution">
    <text evidence="1">The sequence shown here is derived from an EMBL/GenBank/DDBJ whole genome shotgun (WGS) entry which is preliminary data.</text>
</comment>
<dbReference type="EMBL" id="WBKG01000002">
    <property type="protein sequence ID" value="KAB1990027.1"/>
    <property type="molecule type" value="Genomic_DNA"/>
</dbReference>
<dbReference type="RefSeq" id="WP_151467531.1">
    <property type="nucleotide sequence ID" value="NZ_WBKG01000002.1"/>
</dbReference>